<keyword evidence="15" id="KW-0464">Manganese</keyword>
<evidence type="ECO:0000256" key="4">
    <source>
        <dbReference type="ARBA" id="ARBA00010441"/>
    </source>
</evidence>
<evidence type="ECO:0000256" key="11">
    <source>
        <dbReference type="ARBA" id="ARBA00022989"/>
    </source>
</evidence>
<evidence type="ECO:0000256" key="10">
    <source>
        <dbReference type="ARBA" id="ARBA00022842"/>
    </source>
</evidence>
<keyword evidence="13 18" id="KW-0472">Membrane</keyword>
<dbReference type="Gene3D" id="1.20.120.1760">
    <property type="match status" value="1"/>
</dbReference>
<evidence type="ECO:0000256" key="19">
    <source>
        <dbReference type="RuleBase" id="RU003750"/>
    </source>
</evidence>
<evidence type="ECO:0000256" key="8">
    <source>
        <dbReference type="ARBA" id="ARBA00022692"/>
    </source>
</evidence>
<organism evidence="21 22">
    <name type="scientific">Popillia japonica</name>
    <name type="common">Japanese beetle</name>
    <dbReference type="NCBI Taxonomy" id="7064"/>
    <lineage>
        <taxon>Eukaryota</taxon>
        <taxon>Metazoa</taxon>
        <taxon>Ecdysozoa</taxon>
        <taxon>Arthropoda</taxon>
        <taxon>Hexapoda</taxon>
        <taxon>Insecta</taxon>
        <taxon>Pterygota</taxon>
        <taxon>Neoptera</taxon>
        <taxon>Endopterygota</taxon>
        <taxon>Coleoptera</taxon>
        <taxon>Polyphaga</taxon>
        <taxon>Scarabaeiformia</taxon>
        <taxon>Scarabaeidae</taxon>
        <taxon>Rutelinae</taxon>
        <taxon>Popillia</taxon>
    </lineage>
</organism>
<evidence type="ECO:0000256" key="12">
    <source>
        <dbReference type="ARBA" id="ARBA00023098"/>
    </source>
</evidence>
<dbReference type="FunFam" id="1.20.120.1760:FF:000003">
    <property type="entry name" value="CDP-diacylglycerol--inositol 3-phosphatidyltransferase"/>
    <property type="match status" value="1"/>
</dbReference>
<evidence type="ECO:0000256" key="14">
    <source>
        <dbReference type="ARBA" id="ARBA00023209"/>
    </source>
</evidence>
<gene>
    <name evidence="21" type="ORF">QE152_g3602</name>
</gene>
<dbReference type="InterPro" id="IPR000462">
    <property type="entry name" value="CDP-OH_P_trans"/>
</dbReference>
<dbReference type="Proteomes" id="UP001458880">
    <property type="component" value="Unassembled WGS sequence"/>
</dbReference>
<keyword evidence="7 18" id="KW-0808">Transferase</keyword>
<dbReference type="InterPro" id="IPR043130">
    <property type="entry name" value="CDP-OH_PTrfase_TM_dom"/>
</dbReference>
<keyword evidence="8 20" id="KW-0812">Transmembrane</keyword>
<keyword evidence="9" id="KW-0479">Metal-binding</keyword>
<comment type="similarity">
    <text evidence="4 18 19">Belongs to the CDP-alcohol phosphatidyltransferase class-I family.</text>
</comment>
<dbReference type="Pfam" id="PF01066">
    <property type="entry name" value="CDP-OH_P_transf"/>
    <property type="match status" value="1"/>
</dbReference>
<evidence type="ECO:0000256" key="20">
    <source>
        <dbReference type="SAM" id="Phobius"/>
    </source>
</evidence>
<evidence type="ECO:0000256" key="18">
    <source>
        <dbReference type="PIRNR" id="PIRNR000848"/>
    </source>
</evidence>
<comment type="caution">
    <text evidence="21">The sequence shown here is derived from an EMBL/GenBank/DDBJ whole genome shotgun (WGS) entry which is preliminary data.</text>
</comment>
<dbReference type="InterPro" id="IPR048254">
    <property type="entry name" value="CDP_ALCOHOL_P_TRANSF_CS"/>
</dbReference>
<keyword evidence="14 18" id="KW-0594">Phospholipid biosynthesis</keyword>
<evidence type="ECO:0000256" key="9">
    <source>
        <dbReference type="ARBA" id="ARBA00022723"/>
    </source>
</evidence>
<evidence type="ECO:0000256" key="17">
    <source>
        <dbReference type="ARBA" id="ARBA00070582"/>
    </source>
</evidence>
<keyword evidence="12 18" id="KW-0443">Lipid metabolism</keyword>
<feature type="transmembrane region" description="Helical" evidence="20">
    <location>
        <begin position="9"/>
        <end position="30"/>
    </location>
</feature>
<dbReference type="GO" id="GO:0006661">
    <property type="term" value="P:phosphatidylinositol biosynthetic process"/>
    <property type="evidence" value="ECO:0007669"/>
    <property type="project" value="TreeGrafter"/>
</dbReference>
<evidence type="ECO:0000313" key="22">
    <source>
        <dbReference type="Proteomes" id="UP001458880"/>
    </source>
</evidence>
<keyword evidence="11 20" id="KW-1133">Transmembrane helix</keyword>
<evidence type="ECO:0000256" key="2">
    <source>
        <dbReference type="ARBA" id="ARBA00001946"/>
    </source>
</evidence>
<dbReference type="InterPro" id="IPR014387">
    <property type="entry name" value="CDP_diag_ino_3_P_euk"/>
</dbReference>
<comment type="subcellular location">
    <subcellularLocation>
        <location evidence="3">Membrane</location>
        <topology evidence="3">Multi-pass membrane protein</topology>
    </subcellularLocation>
</comment>
<comment type="cofactor">
    <cofactor evidence="2">
        <name>Mg(2+)</name>
        <dbReference type="ChEBI" id="CHEBI:18420"/>
    </cofactor>
</comment>
<accession>A0AAW1N3W3</accession>
<feature type="transmembrane region" description="Helical" evidence="20">
    <location>
        <begin position="181"/>
        <end position="203"/>
    </location>
</feature>
<dbReference type="GO" id="GO:0046872">
    <property type="term" value="F:metal ion binding"/>
    <property type="evidence" value="ECO:0007669"/>
    <property type="project" value="UniProtKB-KW"/>
</dbReference>
<feature type="transmembrane region" description="Helical" evidence="20">
    <location>
        <begin position="92"/>
        <end position="111"/>
    </location>
</feature>
<name>A0AAW1N3W3_POPJA</name>
<evidence type="ECO:0000256" key="3">
    <source>
        <dbReference type="ARBA" id="ARBA00004141"/>
    </source>
</evidence>
<sequence length="222" mass="25371">MSETEENIFLFYPNIIGFARVILAIISFYYMSTNYILSSVCYITSALLDAVDGIAARHFNQSTKFGAILDQLTDRVGTMCLCAVLAHFYPNYMFFFLISMGIDVACHWIYLHTSLLQGKASHKFVDLSSNPIMHHYYSNRNFLFFMCMGNEMFYCTLYLLYFTPGPSRPSIFGMSLFKMLLYISTPIALAKSFISIVHCCVAAKNLSIIDVNERKALREKSK</sequence>
<protein>
    <recommendedName>
        <fullName evidence="17 18">CDP-diacylglycerol--inositol 3-phosphatidyltransferase</fullName>
        <ecNumber evidence="5 18">2.7.8.11</ecNumber>
    </recommendedName>
</protein>
<dbReference type="GO" id="GO:0003881">
    <property type="term" value="F:CDP-diacylglycerol-inositol 3-phosphatidyltransferase activity"/>
    <property type="evidence" value="ECO:0007669"/>
    <property type="project" value="UniProtKB-UniRule"/>
</dbReference>
<reference evidence="21 22" key="1">
    <citation type="journal article" date="2024" name="BMC Genomics">
        <title>De novo assembly and annotation of Popillia japonica's genome with initial clues to its potential as an invasive pest.</title>
        <authorList>
            <person name="Cucini C."/>
            <person name="Boschi S."/>
            <person name="Funari R."/>
            <person name="Cardaioli E."/>
            <person name="Iannotti N."/>
            <person name="Marturano G."/>
            <person name="Paoli F."/>
            <person name="Bruttini M."/>
            <person name="Carapelli A."/>
            <person name="Frati F."/>
            <person name="Nardi F."/>
        </authorList>
    </citation>
    <scope>NUCLEOTIDE SEQUENCE [LARGE SCALE GENOMIC DNA]</scope>
    <source>
        <strain evidence="21">DMR45628</strain>
    </source>
</reference>
<dbReference type="PROSITE" id="PS00379">
    <property type="entry name" value="CDP_ALCOHOL_P_TRANSF"/>
    <property type="match status" value="1"/>
</dbReference>
<comment type="catalytic activity">
    <reaction evidence="18">
        <text>a CDP-1,2-diacyl-sn-glycerol + myo-inositol = a 1,2-diacyl-sn-glycero-3-phospho-(1D-myo-inositol) + CMP + H(+)</text>
        <dbReference type="Rhea" id="RHEA:11580"/>
        <dbReference type="ChEBI" id="CHEBI:15378"/>
        <dbReference type="ChEBI" id="CHEBI:17268"/>
        <dbReference type="ChEBI" id="CHEBI:57880"/>
        <dbReference type="ChEBI" id="CHEBI:58332"/>
        <dbReference type="ChEBI" id="CHEBI:60377"/>
        <dbReference type="EC" id="2.7.8.11"/>
    </reaction>
</comment>
<evidence type="ECO:0000256" key="5">
    <source>
        <dbReference type="ARBA" id="ARBA00013212"/>
    </source>
</evidence>
<evidence type="ECO:0000256" key="1">
    <source>
        <dbReference type="ARBA" id="ARBA00001936"/>
    </source>
</evidence>
<dbReference type="GO" id="GO:0005794">
    <property type="term" value="C:Golgi apparatus"/>
    <property type="evidence" value="ECO:0007669"/>
    <property type="project" value="TreeGrafter"/>
</dbReference>
<keyword evidence="16 18" id="KW-1208">Phospholipid metabolism</keyword>
<evidence type="ECO:0000313" key="21">
    <source>
        <dbReference type="EMBL" id="KAK9753165.1"/>
    </source>
</evidence>
<dbReference type="PANTHER" id="PTHR15362">
    <property type="entry name" value="PHOSPHATIDYLINOSITOL SYNTHASE"/>
    <property type="match status" value="1"/>
</dbReference>
<evidence type="ECO:0000256" key="7">
    <source>
        <dbReference type="ARBA" id="ARBA00022679"/>
    </source>
</evidence>
<dbReference type="PANTHER" id="PTHR15362:SF4">
    <property type="entry name" value="CDP-DIACYLGLYCEROL--INOSITOL 3-PHOSPHATIDYLTRANSFERASE"/>
    <property type="match status" value="1"/>
</dbReference>
<evidence type="ECO:0000256" key="6">
    <source>
        <dbReference type="ARBA" id="ARBA00022516"/>
    </source>
</evidence>
<evidence type="ECO:0000256" key="15">
    <source>
        <dbReference type="ARBA" id="ARBA00023211"/>
    </source>
</evidence>
<dbReference type="EMBL" id="JASPKY010000015">
    <property type="protein sequence ID" value="KAK9753165.1"/>
    <property type="molecule type" value="Genomic_DNA"/>
</dbReference>
<evidence type="ECO:0000256" key="16">
    <source>
        <dbReference type="ARBA" id="ARBA00023264"/>
    </source>
</evidence>
<keyword evidence="6 18" id="KW-0444">Lipid biosynthesis</keyword>
<dbReference type="EC" id="2.7.8.11" evidence="5 18"/>
<keyword evidence="10" id="KW-0460">Magnesium</keyword>
<keyword evidence="22" id="KW-1185">Reference proteome</keyword>
<proteinExistence type="inferred from homology"/>
<comment type="cofactor">
    <cofactor evidence="1">
        <name>Mn(2+)</name>
        <dbReference type="ChEBI" id="CHEBI:29035"/>
    </cofactor>
</comment>
<feature type="transmembrane region" description="Helical" evidence="20">
    <location>
        <begin position="142"/>
        <end position="161"/>
    </location>
</feature>
<dbReference type="PIRSF" id="PIRSF000848">
    <property type="entry name" value="CDP_diag_ino_3_P"/>
    <property type="match status" value="1"/>
</dbReference>
<evidence type="ECO:0000256" key="13">
    <source>
        <dbReference type="ARBA" id="ARBA00023136"/>
    </source>
</evidence>
<dbReference type="GO" id="GO:0016020">
    <property type="term" value="C:membrane"/>
    <property type="evidence" value="ECO:0007669"/>
    <property type="project" value="UniProtKB-SubCell"/>
</dbReference>
<dbReference type="AlphaFoldDB" id="A0AAW1N3W3"/>